<dbReference type="Gene3D" id="3.10.450.720">
    <property type="match status" value="1"/>
</dbReference>
<accession>A0A7C1NFZ8</accession>
<reference evidence="1" key="1">
    <citation type="journal article" date="2020" name="mSystems">
        <title>Genome- and Community-Level Interaction Insights into Carbon Utilization and Element Cycling Functions of Hydrothermarchaeota in Hydrothermal Sediment.</title>
        <authorList>
            <person name="Zhou Z."/>
            <person name="Liu Y."/>
            <person name="Xu W."/>
            <person name="Pan J."/>
            <person name="Luo Z.H."/>
            <person name="Li M."/>
        </authorList>
    </citation>
    <scope>NUCLEOTIDE SEQUENCE [LARGE SCALE GENOMIC DNA]</scope>
    <source>
        <strain evidence="2">SpSt-236</strain>
        <strain evidence="1">SpSt-265</strain>
    </source>
</reference>
<protein>
    <recommendedName>
        <fullName evidence="3">rRNA small subunit methyltransferase F RNA-binding PUA-like domain-containing protein</fullName>
    </recommendedName>
</protein>
<dbReference type="AlphaFoldDB" id="A0A7C1NFZ8"/>
<evidence type="ECO:0000313" key="2">
    <source>
        <dbReference type="EMBL" id="HEE18085.1"/>
    </source>
</evidence>
<evidence type="ECO:0008006" key="3">
    <source>
        <dbReference type="Google" id="ProtNLM"/>
    </source>
</evidence>
<dbReference type="EMBL" id="DSLG01000002">
    <property type="protein sequence ID" value="HEA86614.1"/>
    <property type="molecule type" value="Genomic_DNA"/>
</dbReference>
<proteinExistence type="predicted"/>
<name>A0A7C1NFZ8_UNCW3</name>
<evidence type="ECO:0000313" key="1">
    <source>
        <dbReference type="EMBL" id="HEA86614.1"/>
    </source>
</evidence>
<dbReference type="EMBL" id="DSKA01000066">
    <property type="protein sequence ID" value="HEE18085.1"/>
    <property type="molecule type" value="Genomic_DNA"/>
</dbReference>
<gene>
    <name evidence="2" type="ORF">ENP62_00840</name>
    <name evidence="1" type="ORF">ENP94_01210</name>
</gene>
<organism evidence="1">
    <name type="scientific">candidate division WOR-3 bacterium</name>
    <dbReference type="NCBI Taxonomy" id="2052148"/>
    <lineage>
        <taxon>Bacteria</taxon>
        <taxon>Bacteria division WOR-3</taxon>
    </lineage>
</organism>
<sequence length="137" mass="15540">MMSPVEFLRNRFGLPEEWLQGLETITEQATVFIGTPEVIRFNAVKPLRRGLRLCRIFPHSIKPTTFAMQLLGREATANQIEVDEQQAKQLINGGTVEIAADVENGFVLISWRSFIIGVGIYKRPVLKSCIPRFRPVD</sequence>
<comment type="caution">
    <text evidence="1">The sequence shown here is derived from an EMBL/GenBank/DDBJ whole genome shotgun (WGS) entry which is preliminary data.</text>
</comment>